<dbReference type="AlphaFoldDB" id="A0A0D0A6P0"/>
<reference evidence="2 3" key="1">
    <citation type="submission" date="2014-04" db="EMBL/GenBank/DDBJ databases">
        <authorList>
            <consortium name="DOE Joint Genome Institute"/>
            <person name="Kuo A."/>
            <person name="Kohler A."/>
            <person name="Costa M.D."/>
            <person name="Nagy L.G."/>
            <person name="Floudas D."/>
            <person name="Copeland A."/>
            <person name="Barry K.W."/>
            <person name="Cichocki N."/>
            <person name="Veneault-Fourrey C."/>
            <person name="LaButti K."/>
            <person name="Lindquist E.A."/>
            <person name="Lipzen A."/>
            <person name="Lundell T."/>
            <person name="Morin E."/>
            <person name="Murat C."/>
            <person name="Sun H."/>
            <person name="Tunlid A."/>
            <person name="Henrissat B."/>
            <person name="Grigoriev I.V."/>
            <person name="Hibbett D.S."/>
            <person name="Martin F."/>
            <person name="Nordberg H.P."/>
            <person name="Cantor M.N."/>
            <person name="Hua S.X."/>
        </authorList>
    </citation>
    <scope>NUCLEOTIDE SEQUENCE [LARGE SCALE GENOMIC DNA]</scope>
    <source>
        <strain evidence="2 3">441</strain>
    </source>
</reference>
<feature type="compositionally biased region" description="Polar residues" evidence="1">
    <location>
        <begin position="307"/>
        <end position="316"/>
    </location>
</feature>
<dbReference type="Proteomes" id="UP000054018">
    <property type="component" value="Unassembled WGS sequence"/>
</dbReference>
<feature type="region of interest" description="Disordered" evidence="1">
    <location>
        <begin position="1"/>
        <end position="50"/>
    </location>
</feature>
<feature type="compositionally biased region" description="Polar residues" evidence="1">
    <location>
        <begin position="191"/>
        <end position="200"/>
    </location>
</feature>
<feature type="compositionally biased region" description="Low complexity" evidence="1">
    <location>
        <begin position="1"/>
        <end position="17"/>
    </location>
</feature>
<feature type="compositionally biased region" description="Polar residues" evidence="1">
    <location>
        <begin position="605"/>
        <end position="616"/>
    </location>
</feature>
<feature type="compositionally biased region" description="Low complexity" evidence="1">
    <location>
        <begin position="443"/>
        <end position="458"/>
    </location>
</feature>
<evidence type="ECO:0000313" key="3">
    <source>
        <dbReference type="Proteomes" id="UP000054018"/>
    </source>
</evidence>
<dbReference type="OrthoDB" id="3144405at2759"/>
<dbReference type="HOGENOM" id="CLU_405492_0_0_1"/>
<proteinExistence type="predicted"/>
<feature type="region of interest" description="Disordered" evidence="1">
    <location>
        <begin position="435"/>
        <end position="484"/>
    </location>
</feature>
<evidence type="ECO:0000256" key="1">
    <source>
        <dbReference type="SAM" id="MobiDB-lite"/>
    </source>
</evidence>
<accession>A0A0D0A6P0</accession>
<gene>
    <name evidence="2" type="ORF">PISMIDRAFT_167516</name>
</gene>
<keyword evidence="3" id="KW-1185">Reference proteome</keyword>
<feature type="region of interest" description="Disordered" evidence="1">
    <location>
        <begin position="321"/>
        <end position="340"/>
    </location>
</feature>
<feature type="compositionally biased region" description="Polar residues" evidence="1">
    <location>
        <begin position="363"/>
        <end position="373"/>
    </location>
</feature>
<protein>
    <submittedName>
        <fullName evidence="2">Uncharacterized protein</fullName>
    </submittedName>
</protein>
<feature type="compositionally biased region" description="Basic and acidic residues" evidence="1">
    <location>
        <begin position="374"/>
        <end position="393"/>
    </location>
</feature>
<evidence type="ECO:0000313" key="2">
    <source>
        <dbReference type="EMBL" id="KIK27733.1"/>
    </source>
</evidence>
<feature type="compositionally biased region" description="Polar residues" evidence="1">
    <location>
        <begin position="128"/>
        <end position="147"/>
    </location>
</feature>
<organism evidence="2 3">
    <name type="scientific">Pisolithus microcarpus 441</name>
    <dbReference type="NCBI Taxonomy" id="765257"/>
    <lineage>
        <taxon>Eukaryota</taxon>
        <taxon>Fungi</taxon>
        <taxon>Dikarya</taxon>
        <taxon>Basidiomycota</taxon>
        <taxon>Agaricomycotina</taxon>
        <taxon>Agaricomycetes</taxon>
        <taxon>Agaricomycetidae</taxon>
        <taxon>Boletales</taxon>
        <taxon>Sclerodermatineae</taxon>
        <taxon>Pisolithaceae</taxon>
        <taxon>Pisolithus</taxon>
    </lineage>
</organism>
<sequence length="678" mass="74307">MRVSPSRRSSPASHKPPVSQAGEAALPEAAMGDVNPKPSQSRPIDLRREHSKRWRAYEVDRWKFACKPTQQEAVADLEAGPTVVTAGPARVLASPTPLISRTPLPESPRALVPQGTPSVWSPSHCASPMQQVESCTSPSRNMATDTYTAEPHSDLEVEKPTEETIESARSLRSCSPRPPTPVQLRGRVSPNFRSPSSPLLPSNDFPLPSFSTNLRMKVKRKVPPPEVFPMRDPNHSGPTQILVPNSDPSATTSQPHSQVSQSHTMSQAYSQSQSHAPPFSSLLSNEFKPGETSTPRTVGELSHSDPSKQVSRMTSELISSQFETGNKKAREFADESNTSRAQARVVEGNQVHEINDQLPPGSSLVSSSFLPTKSEQRLETEQERCERKVDVRSPIDGSPAAGGEGQRDSAHISGELSEDDMEIHAVLCQDSFSTSRTVETTAANNSGSVSAGSPSPRSMHSLFSVSSASGRIGGSPTPEFIGTSADLLPSPDFVAPFHDPEIWKNPSFLRSRKEGEEETSTARSQRKHRLSGQPMPPQKRMKMNESSNLEVSPSLRPAAVMVRPRSPHQSEKTMEDRRDLGEEWEQRSIRKSTDGDRSNPPPSQDPTIQSWGSQREGSTKLPRLDGLAVDFMSMFRDPALAHFRTTWRELQGILLRTGRIRTLGEEVLGDGSVYLNKD</sequence>
<dbReference type="EMBL" id="KN833695">
    <property type="protein sequence ID" value="KIK27733.1"/>
    <property type="molecule type" value="Genomic_DNA"/>
</dbReference>
<feature type="compositionally biased region" description="Basic and acidic residues" evidence="1">
    <location>
        <begin position="568"/>
        <end position="597"/>
    </location>
</feature>
<feature type="region of interest" description="Disordered" evidence="1">
    <location>
        <begin position="95"/>
        <end position="316"/>
    </location>
</feature>
<feature type="region of interest" description="Disordered" evidence="1">
    <location>
        <begin position="349"/>
        <end position="418"/>
    </location>
</feature>
<feature type="region of interest" description="Disordered" evidence="1">
    <location>
        <begin position="498"/>
        <end position="620"/>
    </location>
</feature>
<reference evidence="3" key="2">
    <citation type="submission" date="2015-01" db="EMBL/GenBank/DDBJ databases">
        <title>Evolutionary Origins and Diversification of the Mycorrhizal Mutualists.</title>
        <authorList>
            <consortium name="DOE Joint Genome Institute"/>
            <consortium name="Mycorrhizal Genomics Consortium"/>
            <person name="Kohler A."/>
            <person name="Kuo A."/>
            <person name="Nagy L.G."/>
            <person name="Floudas D."/>
            <person name="Copeland A."/>
            <person name="Barry K.W."/>
            <person name="Cichocki N."/>
            <person name="Veneault-Fourrey C."/>
            <person name="LaButti K."/>
            <person name="Lindquist E.A."/>
            <person name="Lipzen A."/>
            <person name="Lundell T."/>
            <person name="Morin E."/>
            <person name="Murat C."/>
            <person name="Riley R."/>
            <person name="Ohm R."/>
            <person name="Sun H."/>
            <person name="Tunlid A."/>
            <person name="Henrissat B."/>
            <person name="Grigoriev I.V."/>
            <person name="Hibbett D.S."/>
            <person name="Martin F."/>
        </authorList>
    </citation>
    <scope>NUCLEOTIDE SEQUENCE [LARGE SCALE GENOMIC DNA]</scope>
    <source>
        <strain evidence="3">441</strain>
    </source>
</reference>
<feature type="compositionally biased region" description="Polar residues" evidence="1">
    <location>
        <begin position="236"/>
        <end position="275"/>
    </location>
</feature>
<name>A0A0D0A6P0_9AGAM</name>
<feature type="compositionally biased region" description="Basic and acidic residues" evidence="1">
    <location>
        <begin position="151"/>
        <end position="162"/>
    </location>
</feature>